<dbReference type="AlphaFoldDB" id="A0A1G9XMZ1"/>
<evidence type="ECO:0000313" key="2">
    <source>
        <dbReference type="EMBL" id="SDM98100.1"/>
    </source>
</evidence>
<gene>
    <name evidence="2" type="ORF">SAMN05216191_12290</name>
</gene>
<name>A0A1G9XMZ1_9BACL</name>
<organism evidence="2 3">
    <name type="scientific">Paenibacillus jilunlii</name>
    <dbReference type="NCBI Taxonomy" id="682956"/>
    <lineage>
        <taxon>Bacteria</taxon>
        <taxon>Bacillati</taxon>
        <taxon>Bacillota</taxon>
        <taxon>Bacilli</taxon>
        <taxon>Bacillales</taxon>
        <taxon>Paenibacillaceae</taxon>
        <taxon>Paenibacillus</taxon>
    </lineage>
</organism>
<evidence type="ECO:0000313" key="3">
    <source>
        <dbReference type="Proteomes" id="UP000182783"/>
    </source>
</evidence>
<dbReference type="EMBL" id="FNGM01000022">
    <property type="protein sequence ID" value="SDM98100.1"/>
    <property type="molecule type" value="Genomic_DNA"/>
</dbReference>
<keyword evidence="1" id="KW-1133">Transmembrane helix</keyword>
<proteinExistence type="predicted"/>
<dbReference type="Proteomes" id="UP000182783">
    <property type="component" value="Unassembled WGS sequence"/>
</dbReference>
<keyword evidence="1" id="KW-0812">Transmembrane</keyword>
<protein>
    <submittedName>
        <fullName evidence="2">Uncharacterized protein</fullName>
    </submittedName>
</protein>
<reference evidence="2 3" key="1">
    <citation type="submission" date="2016-10" db="EMBL/GenBank/DDBJ databases">
        <authorList>
            <person name="de Groot N.N."/>
        </authorList>
    </citation>
    <scope>NUCLEOTIDE SEQUENCE [LARGE SCALE GENOMIC DNA]</scope>
    <source>
        <strain evidence="2 3">CGMCC 1.10239</strain>
    </source>
</reference>
<accession>A0A1G9XMZ1</accession>
<evidence type="ECO:0000256" key="1">
    <source>
        <dbReference type="SAM" id="Phobius"/>
    </source>
</evidence>
<dbReference type="RefSeq" id="WP_157243839.1">
    <property type="nucleotide sequence ID" value="NZ_CP048429.1"/>
</dbReference>
<sequence length="45" mass="5004">MMTIASGVVVFRTTTMQDFFLVTSLIVFCTVIIFEEADLEGKADL</sequence>
<feature type="transmembrane region" description="Helical" evidence="1">
    <location>
        <begin position="19"/>
        <end position="37"/>
    </location>
</feature>
<keyword evidence="1" id="KW-0472">Membrane</keyword>